<protein>
    <submittedName>
        <fullName evidence="1">Uncharacterized protein</fullName>
    </submittedName>
</protein>
<proteinExistence type="predicted"/>
<dbReference type="EMBL" id="GGEC01088538">
    <property type="protein sequence ID" value="MBX69022.1"/>
    <property type="molecule type" value="Transcribed_RNA"/>
</dbReference>
<reference evidence="1" key="1">
    <citation type="submission" date="2018-02" db="EMBL/GenBank/DDBJ databases">
        <title>Rhizophora mucronata_Transcriptome.</title>
        <authorList>
            <person name="Meera S.P."/>
            <person name="Sreeshan A."/>
            <person name="Augustine A."/>
        </authorList>
    </citation>
    <scope>NUCLEOTIDE SEQUENCE</scope>
    <source>
        <tissue evidence="1">Leaf</tissue>
    </source>
</reference>
<organism evidence="1">
    <name type="scientific">Rhizophora mucronata</name>
    <name type="common">Asiatic mangrove</name>
    <dbReference type="NCBI Taxonomy" id="61149"/>
    <lineage>
        <taxon>Eukaryota</taxon>
        <taxon>Viridiplantae</taxon>
        <taxon>Streptophyta</taxon>
        <taxon>Embryophyta</taxon>
        <taxon>Tracheophyta</taxon>
        <taxon>Spermatophyta</taxon>
        <taxon>Magnoliopsida</taxon>
        <taxon>eudicotyledons</taxon>
        <taxon>Gunneridae</taxon>
        <taxon>Pentapetalae</taxon>
        <taxon>rosids</taxon>
        <taxon>fabids</taxon>
        <taxon>Malpighiales</taxon>
        <taxon>Rhizophoraceae</taxon>
        <taxon>Rhizophora</taxon>
    </lineage>
</organism>
<accession>A0A2P2QPT1</accession>
<dbReference type="AlphaFoldDB" id="A0A2P2QPT1"/>
<evidence type="ECO:0000313" key="1">
    <source>
        <dbReference type="EMBL" id="MBX69022.1"/>
    </source>
</evidence>
<sequence>MCEESIYIIKKNPLLAGFFPCAILTNVCSCLKGKFEKGCHGN</sequence>
<name>A0A2P2QPT1_RHIMU</name>